<comment type="caution">
    <text evidence="5">The sequence shown here is derived from an EMBL/GenBank/DDBJ whole genome shotgun (WGS) entry which is preliminary data.</text>
</comment>
<sequence>MRTMISKMGQAVRGVAREVCSVVPGSRIPTVSELEERCGASRGNVQKALSFLKESGAVTLEAHGQSGTILTSIDYLSLAGSCGVTSIIGSMPLPYTSRYEGLATALFTLIGSRDLRSYITFQRGSGPRVQMLLEGMTDYCVMSRLAYEDIVSRGAPIVEALALGPLSYVGRHVLIARDPGRTDWRGARVGIDESSVDQCMLTRNFFSQTEVEYVPVQYIHIVEAIESGELDAGIWNEDDVHLRASGLTFRPINSTGEAGEKNTRASLVVRKDDALTGHLLSSLVDPASVLDVQSKVMSGQLPARY</sequence>
<evidence type="ECO:0000256" key="1">
    <source>
        <dbReference type="ARBA" id="ARBA00023015"/>
    </source>
</evidence>
<dbReference type="Gene3D" id="3.40.190.10">
    <property type="entry name" value="Periplasmic binding protein-like II"/>
    <property type="match status" value="2"/>
</dbReference>
<reference evidence="5" key="1">
    <citation type="journal article" date="2021" name="PeerJ">
        <title>Extensive microbial diversity within the chicken gut microbiome revealed by metagenomics and culture.</title>
        <authorList>
            <person name="Gilroy R."/>
            <person name="Ravi A."/>
            <person name="Getino M."/>
            <person name="Pursley I."/>
            <person name="Horton D.L."/>
            <person name="Alikhan N.F."/>
            <person name="Baker D."/>
            <person name="Gharbi K."/>
            <person name="Hall N."/>
            <person name="Watson M."/>
            <person name="Adriaenssens E.M."/>
            <person name="Foster-Nyarko E."/>
            <person name="Jarju S."/>
            <person name="Secka A."/>
            <person name="Antonio M."/>
            <person name="Oren A."/>
            <person name="Chaudhuri R.R."/>
            <person name="La Ragione R."/>
            <person name="Hildebrand F."/>
            <person name="Pallen M.J."/>
        </authorList>
    </citation>
    <scope>NUCLEOTIDE SEQUENCE</scope>
    <source>
        <strain evidence="5">ChiHecolR3B27-1887</strain>
    </source>
</reference>
<evidence type="ECO:0000256" key="3">
    <source>
        <dbReference type="ARBA" id="ARBA00023163"/>
    </source>
</evidence>
<dbReference type="InterPro" id="IPR000524">
    <property type="entry name" value="Tscrpt_reg_HTH_GntR"/>
</dbReference>
<name>A0A9D2DLH7_9ACTN</name>
<keyword evidence="2" id="KW-0238">DNA-binding</keyword>
<dbReference type="InterPro" id="IPR036388">
    <property type="entry name" value="WH-like_DNA-bd_sf"/>
</dbReference>
<dbReference type="GO" id="GO:0003700">
    <property type="term" value="F:DNA-binding transcription factor activity"/>
    <property type="evidence" value="ECO:0007669"/>
    <property type="project" value="InterPro"/>
</dbReference>
<dbReference type="Gene3D" id="1.10.10.10">
    <property type="entry name" value="Winged helix-like DNA-binding domain superfamily/Winged helix DNA-binding domain"/>
    <property type="match status" value="1"/>
</dbReference>
<protein>
    <submittedName>
        <fullName evidence="5">GntR family transcriptional regulator</fullName>
    </submittedName>
</protein>
<dbReference type="InterPro" id="IPR036390">
    <property type="entry name" value="WH_DNA-bd_sf"/>
</dbReference>
<dbReference type="Pfam" id="PF14503">
    <property type="entry name" value="YhfZ_C"/>
    <property type="match status" value="1"/>
</dbReference>
<dbReference type="InterPro" id="IPR032791">
    <property type="entry name" value="YhfZ_C"/>
</dbReference>
<evidence type="ECO:0000259" key="4">
    <source>
        <dbReference type="PROSITE" id="PS50949"/>
    </source>
</evidence>
<evidence type="ECO:0000313" key="6">
    <source>
        <dbReference type="Proteomes" id="UP000824029"/>
    </source>
</evidence>
<dbReference type="GO" id="GO:0003677">
    <property type="term" value="F:DNA binding"/>
    <property type="evidence" value="ECO:0007669"/>
    <property type="project" value="UniProtKB-KW"/>
</dbReference>
<gene>
    <name evidence="5" type="ORF">IAA22_08915</name>
</gene>
<organism evidence="5 6">
    <name type="scientific">Candidatus Olsenella stercoravium</name>
    <dbReference type="NCBI Taxonomy" id="2838713"/>
    <lineage>
        <taxon>Bacteria</taxon>
        <taxon>Bacillati</taxon>
        <taxon>Actinomycetota</taxon>
        <taxon>Coriobacteriia</taxon>
        <taxon>Coriobacteriales</taxon>
        <taxon>Atopobiaceae</taxon>
        <taxon>Olsenella</taxon>
    </lineage>
</organism>
<dbReference type="PROSITE" id="PS50949">
    <property type="entry name" value="HTH_GNTR"/>
    <property type="match status" value="1"/>
</dbReference>
<keyword evidence="1" id="KW-0805">Transcription regulation</keyword>
<feature type="domain" description="HTH gntR-type" evidence="4">
    <location>
        <begin position="2"/>
        <end position="73"/>
    </location>
</feature>
<proteinExistence type="predicted"/>
<dbReference type="Pfam" id="PF14502">
    <property type="entry name" value="HTH_41"/>
    <property type="match status" value="1"/>
</dbReference>
<dbReference type="AlphaFoldDB" id="A0A9D2DLH7"/>
<keyword evidence="3" id="KW-0804">Transcription</keyword>
<dbReference type="SUPFAM" id="SSF46785">
    <property type="entry name" value="Winged helix' DNA-binding domain"/>
    <property type="match status" value="1"/>
</dbReference>
<evidence type="ECO:0000256" key="2">
    <source>
        <dbReference type="ARBA" id="ARBA00023125"/>
    </source>
</evidence>
<reference evidence="5" key="2">
    <citation type="submission" date="2021-04" db="EMBL/GenBank/DDBJ databases">
        <authorList>
            <person name="Gilroy R."/>
        </authorList>
    </citation>
    <scope>NUCLEOTIDE SEQUENCE</scope>
    <source>
        <strain evidence="5">ChiHecolR3B27-1887</strain>
    </source>
</reference>
<dbReference type="SUPFAM" id="SSF53850">
    <property type="entry name" value="Periplasmic binding protein-like II"/>
    <property type="match status" value="1"/>
</dbReference>
<evidence type="ECO:0000313" key="5">
    <source>
        <dbReference type="EMBL" id="HIZ19211.1"/>
    </source>
</evidence>
<dbReference type="InterPro" id="IPR041444">
    <property type="entry name" value="HTH_41"/>
</dbReference>
<accession>A0A9D2DLH7</accession>
<dbReference type="EMBL" id="DXBZ01000169">
    <property type="protein sequence ID" value="HIZ19211.1"/>
    <property type="molecule type" value="Genomic_DNA"/>
</dbReference>
<dbReference type="Proteomes" id="UP000824029">
    <property type="component" value="Unassembled WGS sequence"/>
</dbReference>
<dbReference type="NCBIfam" id="NF041241">
    <property type="entry name" value="YhfZ_full"/>
    <property type="match status" value="1"/>
</dbReference>